<accession>A0A171KRM7</accession>
<name>A0A171KRM7_9BURK</name>
<evidence type="ECO:0000313" key="1">
    <source>
        <dbReference type="EMBL" id="KKO71544.1"/>
    </source>
</evidence>
<evidence type="ECO:0000313" key="2">
    <source>
        <dbReference type="Proteomes" id="UP000078084"/>
    </source>
</evidence>
<dbReference type="EMBL" id="LBNE01000006">
    <property type="protein sequence ID" value="KKO71544.1"/>
    <property type="molecule type" value="Genomic_DNA"/>
</dbReference>
<proteinExistence type="predicted"/>
<protein>
    <submittedName>
        <fullName evidence="1">Transcriptional regulator</fullName>
    </submittedName>
</protein>
<organism evidence="1 2">
    <name type="scientific">Kerstersia gyiorum</name>
    <dbReference type="NCBI Taxonomy" id="206506"/>
    <lineage>
        <taxon>Bacteria</taxon>
        <taxon>Pseudomonadati</taxon>
        <taxon>Pseudomonadota</taxon>
        <taxon>Betaproteobacteria</taxon>
        <taxon>Burkholderiales</taxon>
        <taxon>Alcaligenaceae</taxon>
        <taxon>Kerstersia</taxon>
    </lineage>
</organism>
<dbReference type="STRING" id="206506.AAV32_10105"/>
<dbReference type="RefSeq" id="WP_068371157.1">
    <property type="nucleotide sequence ID" value="NZ_LBNE01000006.1"/>
</dbReference>
<comment type="caution">
    <text evidence="1">The sequence shown here is derived from an EMBL/GenBank/DDBJ whole genome shotgun (WGS) entry which is preliminary data.</text>
</comment>
<sequence>MSATPDDNLPEPFFITEEVATQMKAAGYIFEPPSHVTTANARELFGLRPGETVSEALARQQVS</sequence>
<dbReference type="AlphaFoldDB" id="A0A171KRM7"/>
<reference evidence="1 2" key="1">
    <citation type="submission" date="2015-04" db="EMBL/GenBank/DDBJ databases">
        <title>Genome sequence of Kerstersia gyiorum CG1.</title>
        <authorList>
            <person name="Greninger A.L."/>
            <person name="Kozyreva V."/>
            <person name="Chaturvedi V."/>
        </authorList>
    </citation>
    <scope>NUCLEOTIDE SEQUENCE [LARGE SCALE GENOMIC DNA]</scope>
    <source>
        <strain evidence="1 2">CG1</strain>
    </source>
</reference>
<dbReference type="Proteomes" id="UP000078084">
    <property type="component" value="Unassembled WGS sequence"/>
</dbReference>
<gene>
    <name evidence="1" type="ORF">AAV32_10105</name>
</gene>
<keyword evidence="2" id="KW-1185">Reference proteome</keyword>